<evidence type="ECO:0000256" key="1">
    <source>
        <dbReference type="ARBA" id="ARBA00004651"/>
    </source>
</evidence>
<evidence type="ECO:0000256" key="5">
    <source>
        <dbReference type="ARBA" id="ARBA00022692"/>
    </source>
</evidence>
<dbReference type="STRING" id="1544413.Clow_01553"/>
<keyword evidence="3" id="KW-0813">Transport</keyword>
<feature type="transmembrane region" description="Helical" evidence="9">
    <location>
        <begin position="130"/>
        <end position="151"/>
    </location>
</feature>
<dbReference type="Gene3D" id="1.20.1250.20">
    <property type="entry name" value="MFS general substrate transporter like domains"/>
    <property type="match status" value="1"/>
</dbReference>
<accession>A0A0Q0UEC1</accession>
<dbReference type="AlphaFoldDB" id="A0A0Q0UEC1"/>
<dbReference type="InterPro" id="IPR011701">
    <property type="entry name" value="MFS"/>
</dbReference>
<evidence type="ECO:0000256" key="7">
    <source>
        <dbReference type="ARBA" id="ARBA00023136"/>
    </source>
</evidence>
<evidence type="ECO:0000256" key="3">
    <source>
        <dbReference type="ARBA" id="ARBA00022448"/>
    </source>
</evidence>
<proteinExistence type="inferred from homology"/>
<evidence type="ECO:0000259" key="10">
    <source>
        <dbReference type="PROSITE" id="PS50850"/>
    </source>
</evidence>
<evidence type="ECO:0000256" key="4">
    <source>
        <dbReference type="ARBA" id="ARBA00022475"/>
    </source>
</evidence>
<dbReference type="InterPro" id="IPR004638">
    <property type="entry name" value="EmrB-like"/>
</dbReference>
<dbReference type="InterPro" id="IPR036259">
    <property type="entry name" value="MFS_trans_sf"/>
</dbReference>
<feature type="domain" description="Major facilitator superfamily (MFS) profile" evidence="10">
    <location>
        <begin position="35"/>
        <end position="493"/>
    </location>
</feature>
<dbReference type="PROSITE" id="PS50850">
    <property type="entry name" value="MFS"/>
    <property type="match status" value="1"/>
</dbReference>
<protein>
    <submittedName>
        <fullName evidence="11">Putative multidrug resistance protein EmrY</fullName>
    </submittedName>
</protein>
<dbReference type="CDD" id="cd17503">
    <property type="entry name" value="MFS_LmrB_MDR_like"/>
    <property type="match status" value="1"/>
</dbReference>
<dbReference type="PATRIC" id="fig|1544413.3.peg.1555"/>
<feature type="transmembrane region" description="Helical" evidence="9">
    <location>
        <begin position="188"/>
        <end position="209"/>
    </location>
</feature>
<dbReference type="Pfam" id="PF07690">
    <property type="entry name" value="MFS_1"/>
    <property type="match status" value="1"/>
</dbReference>
<comment type="caution">
    <text evidence="11">The sequence shown here is derived from an EMBL/GenBank/DDBJ whole genome shotgun (WGS) entry which is preliminary data.</text>
</comment>
<keyword evidence="7 9" id="KW-0472">Membrane</keyword>
<feature type="transmembrane region" description="Helical" evidence="9">
    <location>
        <begin position="73"/>
        <end position="93"/>
    </location>
</feature>
<sequence length="515" mass="53655">MVSSDSPGGPHRSPEGTTEETSAEEAKLPGSVIVVLVLLVFAAMMMFLNETILSVALPAIMADFGITADIAQWLTTGFMLTMAIVIPTTGYLLQRLSTRTIFFTALSFFLTGTVVASIAPAFGVLLAGRVLQAVGTALIMPLLMTVAMTVVPPQRRGTVMGTISIVMAVAPALGPTISGLILDVRSWHWLFLVMIPLVVVVLICGMIFLRNIGETASTPLDALSVVLSAVAFGGLIYALSSLGELFDSQSTQRGTVLAILAVGLAALVAFVLRQRSLIPSGRALLDLRVFVLRDFTIPVVVILMVFGALLGAVTVLPIYLQTSLGFSEKTTGLILLPGGLLNGLLAPFVGRIFDRVGPRPLLLPGVVLLVGTLAWMTTLSEHTSLGTVVTMHVLFSMSLGLVLTPLMTTALGALPAHLYGHGSASLNTLQQLAGAMGTALLIMVLSRTSQSALESGKAVEAATAQGTHNAFLLATVFAVVALVLAFFVRRVGAEQGTAPGSQGTAQGSQDAAPGE</sequence>
<comment type="subcellular location">
    <subcellularLocation>
        <location evidence="1">Cell membrane</location>
        <topology evidence="1">Multi-pass membrane protein</topology>
    </subcellularLocation>
</comment>
<feature type="transmembrane region" description="Helical" evidence="9">
    <location>
        <begin position="361"/>
        <end position="379"/>
    </location>
</feature>
<keyword evidence="12" id="KW-1185">Reference proteome</keyword>
<comment type="similarity">
    <text evidence="2">Belongs to the major facilitator superfamily. EmrB family.</text>
</comment>
<keyword evidence="4" id="KW-1003">Cell membrane</keyword>
<feature type="transmembrane region" description="Helical" evidence="9">
    <location>
        <begin position="221"/>
        <end position="242"/>
    </location>
</feature>
<dbReference type="PANTHER" id="PTHR42718:SF9">
    <property type="entry name" value="MAJOR FACILITATOR SUPERFAMILY MULTIDRUG TRANSPORTER MFSC"/>
    <property type="match status" value="1"/>
</dbReference>
<dbReference type="Gene3D" id="1.20.1720.10">
    <property type="entry name" value="Multidrug resistance protein D"/>
    <property type="match status" value="1"/>
</dbReference>
<feature type="transmembrane region" description="Helical" evidence="9">
    <location>
        <begin position="163"/>
        <end position="182"/>
    </location>
</feature>
<keyword evidence="6 9" id="KW-1133">Transmembrane helix</keyword>
<dbReference type="PANTHER" id="PTHR42718">
    <property type="entry name" value="MAJOR FACILITATOR SUPERFAMILY MULTIDRUG TRANSPORTER MFSC"/>
    <property type="match status" value="1"/>
</dbReference>
<dbReference type="GO" id="GO:0022857">
    <property type="term" value="F:transmembrane transporter activity"/>
    <property type="evidence" value="ECO:0007669"/>
    <property type="project" value="InterPro"/>
</dbReference>
<dbReference type="InterPro" id="IPR020846">
    <property type="entry name" value="MFS_dom"/>
</dbReference>
<feature type="transmembrane region" description="Helical" evidence="9">
    <location>
        <begin position="432"/>
        <end position="450"/>
    </location>
</feature>
<dbReference type="NCBIfam" id="TIGR00711">
    <property type="entry name" value="efflux_EmrB"/>
    <property type="match status" value="1"/>
</dbReference>
<dbReference type="SUPFAM" id="SSF103473">
    <property type="entry name" value="MFS general substrate transporter"/>
    <property type="match status" value="1"/>
</dbReference>
<feature type="transmembrane region" description="Helical" evidence="9">
    <location>
        <begin position="399"/>
        <end position="420"/>
    </location>
</feature>
<feature type="transmembrane region" description="Helical" evidence="9">
    <location>
        <begin position="295"/>
        <end position="320"/>
    </location>
</feature>
<dbReference type="EMBL" id="LKEV01000004">
    <property type="protein sequence ID" value="KQB86199.1"/>
    <property type="molecule type" value="Genomic_DNA"/>
</dbReference>
<reference evidence="11 12" key="1">
    <citation type="submission" date="2015-10" db="EMBL/GenBank/DDBJ databases">
        <title>Corynebacteirum lowii and Corynebacterium oculi species nova, derived from human clinical disease and and emended description of Corynebacterium mastiditis.</title>
        <authorList>
            <person name="Bernard K."/>
            <person name="Pacheco A.L."/>
            <person name="Mcdougall C."/>
            <person name="Burtx T."/>
            <person name="Weibe D."/>
            <person name="Tyler S."/>
            <person name="Olson A.B."/>
            <person name="Cnockaert M."/>
            <person name="Eguchi H."/>
            <person name="Kuwahara T."/>
            <person name="Nakayama-Imaohji H."/>
            <person name="Boudewijins M."/>
            <person name="Van Hoecke F."/>
            <person name="Bernier A.-M."/>
            <person name="Vandamme P."/>
        </authorList>
    </citation>
    <scope>NUCLEOTIDE SEQUENCE [LARGE SCALE GENOMIC DNA]</scope>
    <source>
        <strain evidence="11 12">NML 130206</strain>
    </source>
</reference>
<feature type="transmembrane region" description="Helical" evidence="9">
    <location>
        <begin position="332"/>
        <end position="349"/>
    </location>
</feature>
<keyword evidence="5 9" id="KW-0812">Transmembrane</keyword>
<feature type="transmembrane region" description="Helical" evidence="9">
    <location>
        <begin position="32"/>
        <end position="61"/>
    </location>
</feature>
<feature type="transmembrane region" description="Helical" evidence="9">
    <location>
        <begin position="470"/>
        <end position="488"/>
    </location>
</feature>
<feature type="region of interest" description="Disordered" evidence="8">
    <location>
        <begin position="496"/>
        <end position="515"/>
    </location>
</feature>
<dbReference type="OrthoDB" id="9812221at2"/>
<dbReference type="GO" id="GO:0005886">
    <property type="term" value="C:plasma membrane"/>
    <property type="evidence" value="ECO:0007669"/>
    <property type="project" value="UniProtKB-SubCell"/>
</dbReference>
<feature type="region of interest" description="Disordered" evidence="8">
    <location>
        <begin position="1"/>
        <end position="24"/>
    </location>
</feature>
<evidence type="ECO:0000313" key="11">
    <source>
        <dbReference type="EMBL" id="KQB86199.1"/>
    </source>
</evidence>
<gene>
    <name evidence="11" type="primary">emrY</name>
    <name evidence="11" type="ORF">Clow_01553</name>
</gene>
<evidence type="ECO:0000256" key="9">
    <source>
        <dbReference type="SAM" id="Phobius"/>
    </source>
</evidence>
<evidence type="ECO:0000256" key="8">
    <source>
        <dbReference type="SAM" id="MobiDB-lite"/>
    </source>
</evidence>
<feature type="transmembrane region" description="Helical" evidence="9">
    <location>
        <begin position="254"/>
        <end position="274"/>
    </location>
</feature>
<evidence type="ECO:0000256" key="2">
    <source>
        <dbReference type="ARBA" id="ARBA00008537"/>
    </source>
</evidence>
<dbReference type="RefSeq" id="WP_069724595.1">
    <property type="nucleotide sequence ID" value="NZ_JAUSQY010000001.1"/>
</dbReference>
<dbReference type="Proteomes" id="UP000050488">
    <property type="component" value="Unassembled WGS sequence"/>
</dbReference>
<feature type="compositionally biased region" description="Polar residues" evidence="8">
    <location>
        <begin position="498"/>
        <end position="509"/>
    </location>
</feature>
<feature type="transmembrane region" description="Helical" evidence="9">
    <location>
        <begin position="100"/>
        <end position="124"/>
    </location>
</feature>
<dbReference type="PRINTS" id="PR01036">
    <property type="entry name" value="TCRTETB"/>
</dbReference>
<organism evidence="11 12">
    <name type="scientific">Corynebacterium lowii</name>
    <dbReference type="NCBI Taxonomy" id="1544413"/>
    <lineage>
        <taxon>Bacteria</taxon>
        <taxon>Bacillati</taxon>
        <taxon>Actinomycetota</taxon>
        <taxon>Actinomycetes</taxon>
        <taxon>Mycobacteriales</taxon>
        <taxon>Corynebacteriaceae</taxon>
        <taxon>Corynebacterium</taxon>
    </lineage>
</organism>
<evidence type="ECO:0000256" key="6">
    <source>
        <dbReference type="ARBA" id="ARBA00022989"/>
    </source>
</evidence>
<evidence type="ECO:0000313" key="12">
    <source>
        <dbReference type="Proteomes" id="UP000050488"/>
    </source>
</evidence>
<name>A0A0Q0UEC1_9CORY</name>